<reference evidence="3" key="2">
    <citation type="submission" date="2025-08" db="UniProtKB">
        <authorList>
            <consortium name="Ensembl"/>
        </authorList>
    </citation>
    <scope>IDENTIFICATION</scope>
</reference>
<feature type="region of interest" description="Disordered" evidence="2">
    <location>
        <begin position="25"/>
        <end position="166"/>
    </location>
</feature>
<keyword evidence="1" id="KW-0175">Coiled coil</keyword>
<dbReference type="PROSITE" id="PS51035">
    <property type="entry name" value="BAG"/>
    <property type="match status" value="1"/>
</dbReference>
<keyword evidence="4" id="KW-1185">Reference proteome</keyword>
<dbReference type="PANTHER" id="PTHR12334">
    <property type="entry name" value="BAG FAMILY MOLECULAR CHAPERONE REGULATOR 2"/>
    <property type="match status" value="1"/>
</dbReference>
<reference evidence="3" key="1">
    <citation type="submission" date="2020-03" db="EMBL/GenBank/DDBJ databases">
        <title>Melopsittacus undulatus (budgerigar) genome, bMelUnd1, maternal haplotype with Z.</title>
        <authorList>
            <person name="Gedman G."/>
            <person name="Mountcastle J."/>
            <person name="Haase B."/>
            <person name="Formenti G."/>
            <person name="Wright T."/>
            <person name="Apodaca J."/>
            <person name="Pelan S."/>
            <person name="Chow W."/>
            <person name="Rhie A."/>
            <person name="Howe K."/>
            <person name="Fedrigo O."/>
            <person name="Jarvis E.D."/>
        </authorList>
    </citation>
    <scope>NUCLEOTIDE SEQUENCE [LARGE SCALE GENOMIC DNA]</scope>
</reference>
<accession>A0A8V5G3N9</accession>
<dbReference type="GO" id="GO:0051087">
    <property type="term" value="F:protein-folding chaperone binding"/>
    <property type="evidence" value="ECO:0007669"/>
    <property type="project" value="InterPro"/>
</dbReference>
<organism evidence="3 4">
    <name type="scientific">Melopsittacus undulatus</name>
    <name type="common">Budgerigar</name>
    <name type="synonym">Psittacus undulatus</name>
    <dbReference type="NCBI Taxonomy" id="13146"/>
    <lineage>
        <taxon>Eukaryota</taxon>
        <taxon>Metazoa</taxon>
        <taxon>Chordata</taxon>
        <taxon>Craniata</taxon>
        <taxon>Vertebrata</taxon>
        <taxon>Euteleostomi</taxon>
        <taxon>Archelosauria</taxon>
        <taxon>Archosauria</taxon>
        <taxon>Dinosauria</taxon>
        <taxon>Saurischia</taxon>
        <taxon>Theropoda</taxon>
        <taxon>Coelurosauria</taxon>
        <taxon>Aves</taxon>
        <taxon>Neognathae</taxon>
        <taxon>Neoaves</taxon>
        <taxon>Telluraves</taxon>
        <taxon>Australaves</taxon>
        <taxon>Psittaciformes</taxon>
        <taxon>Psittaculidae</taxon>
        <taxon>Melopsittacus</taxon>
    </lineage>
</organism>
<dbReference type="Proteomes" id="UP000694405">
    <property type="component" value="Chromosome 3"/>
</dbReference>
<dbReference type="Ensembl" id="ENSMUNT00000033656.1">
    <property type="protein sequence ID" value="ENSMUNP00000025864.1"/>
    <property type="gene ID" value="ENSMUNG00000010794.2"/>
</dbReference>
<dbReference type="Gene3D" id="1.20.58.890">
    <property type="match status" value="1"/>
</dbReference>
<name>A0A8V5G3N9_MELUD</name>
<evidence type="ECO:0000313" key="3">
    <source>
        <dbReference type="Ensembl" id="ENSMUNP00000025864.1"/>
    </source>
</evidence>
<dbReference type="GO" id="GO:0050821">
    <property type="term" value="P:protein stabilization"/>
    <property type="evidence" value="ECO:0007669"/>
    <property type="project" value="TreeGrafter"/>
</dbReference>
<dbReference type="InterPro" id="IPR037689">
    <property type="entry name" value="BAG2"/>
</dbReference>
<reference evidence="3" key="3">
    <citation type="submission" date="2025-09" db="UniProtKB">
        <authorList>
            <consortium name="Ensembl"/>
        </authorList>
    </citation>
    <scope>IDENTIFICATION</scope>
</reference>
<dbReference type="AlphaFoldDB" id="A0A8V5G3N9"/>
<proteinExistence type="predicted"/>
<sequence>MGCGDTVVRAATGNTCPSREFNPRVCPTGAPLPDDPRASGCAASRDTRTGAAHQAPSALREAVPAGPRPAAEAGWPQGQAAGRAPSLAMSEVPAFGRRLRDAGKERPQRGSAGGSRRVLWPRPRSAPRPTRGRSSSSSPAGSSEAASTAPHPWRTDPAACSRTWTSWSSGEREELNLTANRLMGRTLTVEVSVETIRNAQQQESLLHATKMIDEIVNKLLDDLEDAKIRLMSLYGACTSDVPAGPIDQKFQSVVIGCAIEDQKKIKRRLETLLRNLENSEKSITLLEHQKSSVRQSCNSKQD</sequence>
<gene>
    <name evidence="3" type="primary">LOC101867885</name>
</gene>
<dbReference type="GO" id="GO:0000774">
    <property type="term" value="F:adenyl-nucleotide exchange factor activity"/>
    <property type="evidence" value="ECO:0007669"/>
    <property type="project" value="InterPro"/>
</dbReference>
<feature type="compositionally biased region" description="Low complexity" evidence="2">
    <location>
        <begin position="121"/>
        <end position="150"/>
    </location>
</feature>
<evidence type="ECO:0000313" key="4">
    <source>
        <dbReference type="Proteomes" id="UP000694405"/>
    </source>
</evidence>
<dbReference type="SMART" id="SM00264">
    <property type="entry name" value="BAG"/>
    <property type="match status" value="1"/>
</dbReference>
<feature type="compositionally biased region" description="Basic and acidic residues" evidence="2">
    <location>
        <begin position="98"/>
        <end position="108"/>
    </location>
</feature>
<evidence type="ECO:0000256" key="1">
    <source>
        <dbReference type="SAM" id="Coils"/>
    </source>
</evidence>
<evidence type="ECO:0000256" key="2">
    <source>
        <dbReference type="SAM" id="MobiDB-lite"/>
    </source>
</evidence>
<dbReference type="PANTHER" id="PTHR12334:SF6">
    <property type="entry name" value="BAG FAMILY MOLECULAR CHAPERONE REGULATOR 2"/>
    <property type="match status" value="1"/>
</dbReference>
<dbReference type="InterPro" id="IPR003103">
    <property type="entry name" value="BAG_domain"/>
</dbReference>
<protein>
    <submittedName>
        <fullName evidence="3">Uncharacterized protein</fullName>
    </submittedName>
</protein>
<feature type="coiled-coil region" evidence="1">
    <location>
        <begin position="259"/>
        <end position="289"/>
    </location>
</feature>